<proteinExistence type="predicted"/>
<reference evidence="1 2" key="1">
    <citation type="submission" date="2020-09" db="EMBL/GenBank/DDBJ databases">
        <title>Echinicola sp. CAU 1574 isolated from sand of Sido Beach.</title>
        <authorList>
            <person name="Kim W."/>
        </authorList>
    </citation>
    <scope>NUCLEOTIDE SEQUENCE [LARGE SCALE GENOMIC DNA]</scope>
    <source>
        <strain evidence="1 2">CAU 1574</strain>
    </source>
</reference>
<evidence type="ECO:0000313" key="2">
    <source>
        <dbReference type="Proteomes" id="UP000647133"/>
    </source>
</evidence>
<dbReference type="RefSeq" id="WP_192010601.1">
    <property type="nucleotide sequence ID" value="NZ_JACYTQ010000004.1"/>
</dbReference>
<protein>
    <submittedName>
        <fullName evidence="1">YdeI/OmpD-associated family protein</fullName>
    </submittedName>
</protein>
<organism evidence="1 2">
    <name type="scientific">Echinicola arenosa</name>
    <dbReference type="NCBI Taxonomy" id="2774144"/>
    <lineage>
        <taxon>Bacteria</taxon>
        <taxon>Pseudomonadati</taxon>
        <taxon>Bacteroidota</taxon>
        <taxon>Cytophagia</taxon>
        <taxon>Cytophagales</taxon>
        <taxon>Cyclobacteriaceae</taxon>
        <taxon>Echinicola</taxon>
    </lineage>
</organism>
<evidence type="ECO:0000313" key="1">
    <source>
        <dbReference type="EMBL" id="MBD8489715.1"/>
    </source>
</evidence>
<dbReference type="EMBL" id="JACYTQ010000004">
    <property type="protein sequence ID" value="MBD8489715.1"/>
    <property type="molecule type" value="Genomic_DNA"/>
</dbReference>
<gene>
    <name evidence="1" type="ORF">IFO69_13240</name>
</gene>
<sequence>MNGEIESFDPADKKAWREWLEKNHKIKDAVWLIIHKKGSSKPNLSWSETVDEALCFGWIDSTKRPIDSEKYIQYFGKRKPNSIWSKINKDKIEQLITSGLMSESGLESVKIAKQNGSWTLLDSAEKLEIPVDLEEAFGQRPAAKTYFLSLSKSSRKSLLQWIAMAKRPATREKRISELIESASKEERPKQFR</sequence>
<comment type="caution">
    <text evidence="1">The sequence shown here is derived from an EMBL/GenBank/DDBJ whole genome shotgun (WGS) entry which is preliminary data.</text>
</comment>
<keyword evidence="2" id="KW-1185">Reference proteome</keyword>
<name>A0ABR9ALZ6_9BACT</name>
<accession>A0ABR9ALZ6</accession>
<dbReference type="Pfam" id="PF13376">
    <property type="entry name" value="OmdA"/>
    <property type="match status" value="1"/>
</dbReference>
<dbReference type="Proteomes" id="UP000647133">
    <property type="component" value="Unassembled WGS sequence"/>
</dbReference>